<evidence type="ECO:0000256" key="1">
    <source>
        <dbReference type="SAM" id="SignalP"/>
    </source>
</evidence>
<dbReference type="GO" id="GO:0016787">
    <property type="term" value="F:hydrolase activity"/>
    <property type="evidence" value="ECO:0007669"/>
    <property type="project" value="UniProtKB-KW"/>
</dbReference>
<evidence type="ECO:0000313" key="3">
    <source>
        <dbReference type="EMBL" id="MFC4911575.1"/>
    </source>
</evidence>
<comment type="caution">
    <text evidence="3">The sequence shown here is derived from an EMBL/GenBank/DDBJ whole genome shotgun (WGS) entry which is preliminary data.</text>
</comment>
<keyword evidence="1" id="KW-0732">Signal</keyword>
<dbReference type="Gene3D" id="3.40.710.10">
    <property type="entry name" value="DD-peptidase/beta-lactamase superfamily"/>
    <property type="match status" value="1"/>
</dbReference>
<dbReference type="InterPro" id="IPR050491">
    <property type="entry name" value="AmpC-like"/>
</dbReference>
<dbReference type="EC" id="3.-.-.-" evidence="3"/>
<dbReference type="RefSeq" id="WP_378260611.1">
    <property type="nucleotide sequence ID" value="NZ_JBHSIT010000009.1"/>
</dbReference>
<feature type="domain" description="Beta-lactamase-related" evidence="2">
    <location>
        <begin position="48"/>
        <end position="368"/>
    </location>
</feature>
<dbReference type="InterPro" id="IPR001466">
    <property type="entry name" value="Beta-lactam-related"/>
</dbReference>
<reference evidence="4" key="1">
    <citation type="journal article" date="2019" name="Int. J. Syst. Evol. Microbiol.">
        <title>The Global Catalogue of Microorganisms (GCM) 10K type strain sequencing project: providing services to taxonomists for standard genome sequencing and annotation.</title>
        <authorList>
            <consortium name="The Broad Institute Genomics Platform"/>
            <consortium name="The Broad Institute Genome Sequencing Center for Infectious Disease"/>
            <person name="Wu L."/>
            <person name="Ma J."/>
        </authorList>
    </citation>
    <scope>NUCLEOTIDE SEQUENCE [LARGE SCALE GENOMIC DNA]</scope>
    <source>
        <strain evidence="4">KLKA75</strain>
    </source>
</reference>
<gene>
    <name evidence="3" type="ORF">ACFPCY_30025</name>
</gene>
<dbReference type="PANTHER" id="PTHR46825">
    <property type="entry name" value="D-ALANYL-D-ALANINE-CARBOXYPEPTIDASE/ENDOPEPTIDASE AMPH"/>
    <property type="match status" value="1"/>
</dbReference>
<dbReference type="PANTHER" id="PTHR46825:SF7">
    <property type="entry name" value="D-ALANYL-D-ALANINE CARBOXYPEPTIDASE"/>
    <property type="match status" value="1"/>
</dbReference>
<feature type="chain" id="PRO_5046085341" evidence="1">
    <location>
        <begin position="26"/>
        <end position="389"/>
    </location>
</feature>
<name>A0ABV9U8A9_9ACTN</name>
<evidence type="ECO:0000313" key="4">
    <source>
        <dbReference type="Proteomes" id="UP001595872"/>
    </source>
</evidence>
<dbReference type="InterPro" id="IPR012338">
    <property type="entry name" value="Beta-lactam/transpept-like"/>
</dbReference>
<proteinExistence type="predicted"/>
<keyword evidence="4" id="KW-1185">Reference proteome</keyword>
<evidence type="ECO:0000259" key="2">
    <source>
        <dbReference type="Pfam" id="PF00144"/>
    </source>
</evidence>
<dbReference type="Pfam" id="PF00144">
    <property type="entry name" value="Beta-lactamase"/>
    <property type="match status" value="1"/>
</dbReference>
<sequence>MRLTAVAALTAAASTMVATAVPASAASVTGSRPTSTLQRDADAIRDLGVTGVQARVTGPDGRSTVVTSGVADVRTKRPVPRDGRFRIASVTKTFTATAVLQLVGEGRLSLDDTVEHVLPGVVKGNGNDGRKITIRHLLQHQSGLHDDLPGFTSPADYYRKRFERHTPEDLVARAMKHRPDFAPGTKWAYCNTGYLLLGMVVQKITGNPWHVQVRDRILRPLGMKDTYYPGEATGIRGPHAKGYHLFQTGGLIDATENRDGSWAGPAGGLISTTADLSRFFRALDSGRILRPAQLKEMRNGIPVQGELADIWPGAKDGLGLFSRPLSCGGRYYFHGGDILGYKTRNGVTADGRRSVVVSMSTMLEDTDKHAIQQENAAANLVDHALCAKR</sequence>
<dbReference type="EMBL" id="JBHSIT010000009">
    <property type="protein sequence ID" value="MFC4911575.1"/>
    <property type="molecule type" value="Genomic_DNA"/>
</dbReference>
<dbReference type="SUPFAM" id="SSF56601">
    <property type="entry name" value="beta-lactamase/transpeptidase-like"/>
    <property type="match status" value="1"/>
</dbReference>
<dbReference type="Proteomes" id="UP001595872">
    <property type="component" value="Unassembled WGS sequence"/>
</dbReference>
<feature type="signal peptide" evidence="1">
    <location>
        <begin position="1"/>
        <end position="25"/>
    </location>
</feature>
<organism evidence="3 4">
    <name type="scientific">Actinomadura gamaensis</name>
    <dbReference type="NCBI Taxonomy" id="1763541"/>
    <lineage>
        <taxon>Bacteria</taxon>
        <taxon>Bacillati</taxon>
        <taxon>Actinomycetota</taxon>
        <taxon>Actinomycetes</taxon>
        <taxon>Streptosporangiales</taxon>
        <taxon>Thermomonosporaceae</taxon>
        <taxon>Actinomadura</taxon>
    </lineage>
</organism>
<protein>
    <submittedName>
        <fullName evidence="3">Serine hydrolase domain-containing protein</fullName>
        <ecNumber evidence="3">3.-.-.-</ecNumber>
    </submittedName>
</protein>
<accession>A0ABV9U8A9</accession>
<keyword evidence="3" id="KW-0378">Hydrolase</keyword>